<evidence type="ECO:0000313" key="5">
    <source>
        <dbReference type="Proteomes" id="UP000604117"/>
    </source>
</evidence>
<dbReference type="PANTHER" id="PTHR46637:SF1">
    <property type="entry name" value="BLL5188 PROTEIN"/>
    <property type="match status" value="1"/>
</dbReference>
<keyword evidence="5" id="KW-1185">Reference proteome</keyword>
<dbReference type="PANTHER" id="PTHR46637">
    <property type="entry name" value="TIS1421-TRANSPOSASE PROTEIN A"/>
    <property type="match status" value="1"/>
</dbReference>
<dbReference type="Pfam" id="PF00440">
    <property type="entry name" value="TetR_N"/>
    <property type="match status" value="1"/>
</dbReference>
<dbReference type="Gene3D" id="1.10.357.10">
    <property type="entry name" value="Tetracycline Repressor, domain 2"/>
    <property type="match status" value="1"/>
</dbReference>
<evidence type="ECO:0000259" key="3">
    <source>
        <dbReference type="PROSITE" id="PS50977"/>
    </source>
</evidence>
<dbReference type="InterPro" id="IPR001647">
    <property type="entry name" value="HTH_TetR"/>
</dbReference>
<dbReference type="InterPro" id="IPR052909">
    <property type="entry name" value="Transposase_6_like"/>
</dbReference>
<dbReference type="Proteomes" id="UP000604117">
    <property type="component" value="Unassembled WGS sequence"/>
</dbReference>
<protein>
    <recommendedName>
        <fullName evidence="3">HTH tetR-type domain-containing protein</fullName>
    </recommendedName>
</protein>
<evidence type="ECO:0000256" key="1">
    <source>
        <dbReference type="ARBA" id="ARBA00023125"/>
    </source>
</evidence>
<proteinExistence type="predicted"/>
<feature type="DNA-binding region" description="H-T-H motif" evidence="2">
    <location>
        <begin position="28"/>
        <end position="47"/>
    </location>
</feature>
<comment type="caution">
    <text evidence="4">The sequence shown here is derived from an EMBL/GenBank/DDBJ whole genome shotgun (WGS) entry which is preliminary data.</text>
</comment>
<dbReference type="InterPro" id="IPR009057">
    <property type="entry name" value="Homeodomain-like_sf"/>
</dbReference>
<evidence type="ECO:0000256" key="2">
    <source>
        <dbReference type="PROSITE-ProRule" id="PRU00335"/>
    </source>
</evidence>
<keyword evidence="1 2" id="KW-0238">DNA-binding</keyword>
<accession>A0ABQ4CMD9</accession>
<dbReference type="SUPFAM" id="SSF46689">
    <property type="entry name" value="Homeodomain-like"/>
    <property type="match status" value="1"/>
</dbReference>
<evidence type="ECO:0000313" key="4">
    <source>
        <dbReference type="EMBL" id="GIF72454.1"/>
    </source>
</evidence>
<feature type="domain" description="HTH tetR-type" evidence="3">
    <location>
        <begin position="5"/>
        <end position="65"/>
    </location>
</feature>
<dbReference type="PROSITE" id="PS50977">
    <property type="entry name" value="HTH_TETR_2"/>
    <property type="match status" value="1"/>
</dbReference>
<organism evidence="4 5">
    <name type="scientific">Asanoa siamensis</name>
    <dbReference type="NCBI Taxonomy" id="926357"/>
    <lineage>
        <taxon>Bacteria</taxon>
        <taxon>Bacillati</taxon>
        <taxon>Actinomycetota</taxon>
        <taxon>Actinomycetes</taxon>
        <taxon>Micromonosporales</taxon>
        <taxon>Micromonosporaceae</taxon>
        <taxon>Asanoa</taxon>
    </lineage>
</organism>
<gene>
    <name evidence="4" type="ORF">Asi02nite_19720</name>
</gene>
<dbReference type="EMBL" id="BONE01000011">
    <property type="protein sequence ID" value="GIF72454.1"/>
    <property type="molecule type" value="Genomic_DNA"/>
</dbReference>
<dbReference type="Pfam" id="PF13340">
    <property type="entry name" value="DUF4096"/>
    <property type="match status" value="1"/>
</dbReference>
<reference evidence="4 5" key="1">
    <citation type="submission" date="2021-01" db="EMBL/GenBank/DDBJ databases">
        <title>Whole genome shotgun sequence of Asanoa siamensis NBRC 107932.</title>
        <authorList>
            <person name="Komaki H."/>
            <person name="Tamura T."/>
        </authorList>
    </citation>
    <scope>NUCLEOTIDE SEQUENCE [LARGE SCALE GENOMIC DNA]</scope>
    <source>
        <strain evidence="4 5">NBRC 107932</strain>
    </source>
</reference>
<name>A0ABQ4CMD9_9ACTN</name>
<dbReference type="InterPro" id="IPR025161">
    <property type="entry name" value="IS402-like_dom"/>
</dbReference>
<sequence>MTAADPVRERLLKGLHRAIEERGYRETTIADIVRHARASRSTFYQVYATKDDCLLALMEAANAALMRRIVAAVDPTVAWQAQTRQAVLAYIAHVTASPELSLCWIREFPSLGPVAGQVRRDTMNALADLVQRLTASEPFRRAGRAPVSRELALVILGGLRELTATVLEEGGDVRDVAEAGIAAAIAMLGAAAGPLPAPAPGGLLTDEQWARIRPLLPARAGTGRPPAPQRLVVEAIVYRDRAGIAWRDLPARFGPWQTAWKRHRRWTTDGTWDRVRTALGQVT</sequence>